<dbReference type="GO" id="GO:0004222">
    <property type="term" value="F:metalloendopeptidase activity"/>
    <property type="evidence" value="ECO:0007669"/>
    <property type="project" value="InterPro"/>
</dbReference>
<dbReference type="GO" id="GO:0005524">
    <property type="term" value="F:ATP binding"/>
    <property type="evidence" value="ECO:0007669"/>
    <property type="project" value="InterPro"/>
</dbReference>
<dbReference type="EMBL" id="CP060016">
    <property type="protein sequence ID" value="UNC02685.1"/>
    <property type="molecule type" value="Genomic_DNA"/>
</dbReference>
<reference evidence="1 3" key="1">
    <citation type="journal article" date="2019" name="Emerg. Microbes Infect.">
        <title>Comprehensive subspecies identification of 175 nontuberculous mycobacteria species based on 7547 genomic profiles.</title>
        <authorList>
            <person name="Matsumoto Y."/>
            <person name="Kinjo T."/>
            <person name="Motooka D."/>
            <person name="Nabeya D."/>
            <person name="Jung N."/>
            <person name="Uechi K."/>
            <person name="Horii T."/>
            <person name="Iida T."/>
            <person name="Fujita J."/>
            <person name="Nakamura S."/>
        </authorList>
    </citation>
    <scope>NUCLEOTIDE SEQUENCE [LARGE SCALE GENOMIC DNA]</scope>
    <source>
        <strain evidence="1 3">JCM 15653</strain>
    </source>
</reference>
<dbReference type="Pfam" id="PF13398">
    <property type="entry name" value="Peptidase_M50B"/>
    <property type="match status" value="1"/>
</dbReference>
<evidence type="ECO:0000313" key="3">
    <source>
        <dbReference type="Proteomes" id="UP000466683"/>
    </source>
</evidence>
<protein>
    <submittedName>
        <fullName evidence="2">M50 family metallopeptidase</fullName>
    </submittedName>
</protein>
<sequence>MSKTGYQLSDTELSRLATAFHEAGHAVAAVALGGRVHRATVDDEHPHTEYDRLPAGIQAAITYAGPWAEARWTLGRAPGPADMHGALAIHRADDRALCAAGGPSAGAEVVGLLERCWPAVKALTTRLYFSGQVDHADVCAALGLTDDGGPSSLGLALICSGNAPGTFIAQQLD</sequence>
<accession>A0AAX3A645</accession>
<gene>
    <name evidence="2" type="ORF">H5U98_15725</name>
    <name evidence="1" type="ORF">MBOE_43760</name>
</gene>
<dbReference type="RefSeq" id="WP_077739422.1">
    <property type="nucleotide sequence ID" value="NZ_AP022579.1"/>
</dbReference>
<dbReference type="GO" id="GO:0006508">
    <property type="term" value="P:proteolysis"/>
    <property type="evidence" value="ECO:0007669"/>
    <property type="project" value="InterPro"/>
</dbReference>
<dbReference type="AlphaFoldDB" id="A0AAX3A645"/>
<dbReference type="GO" id="GO:0004176">
    <property type="term" value="F:ATP-dependent peptidase activity"/>
    <property type="evidence" value="ECO:0007669"/>
    <property type="project" value="InterPro"/>
</dbReference>
<dbReference type="InterPro" id="IPR049500">
    <property type="entry name" value="Peptidase_M50B-like"/>
</dbReference>
<reference evidence="1" key="2">
    <citation type="submission" date="2020-02" db="EMBL/GenBank/DDBJ databases">
        <authorList>
            <person name="Matsumoto Y."/>
            <person name="Motooka D."/>
            <person name="Nakamura S."/>
        </authorList>
    </citation>
    <scope>NUCLEOTIDE SEQUENCE</scope>
    <source>
        <strain evidence="1">JCM 15653</strain>
    </source>
</reference>
<keyword evidence="3" id="KW-1185">Reference proteome</keyword>
<proteinExistence type="predicted"/>
<organism evidence="2 4">
    <name type="scientific">Mycolicibacterium boenickei</name>
    <dbReference type="NCBI Taxonomy" id="146017"/>
    <lineage>
        <taxon>Bacteria</taxon>
        <taxon>Bacillati</taxon>
        <taxon>Actinomycetota</taxon>
        <taxon>Actinomycetes</taxon>
        <taxon>Mycobacteriales</taxon>
        <taxon>Mycobacteriaceae</taxon>
        <taxon>Mycolicibacterium</taxon>
    </lineage>
</organism>
<reference evidence="2 4" key="3">
    <citation type="journal article" date="2022" name="BMC Genomics">
        <title>Comparative genome analysis of mycobacteria focusing on tRNA and non-coding RNA.</title>
        <authorList>
            <person name="Behra P.R.K."/>
            <person name="Pettersson B.M.F."/>
            <person name="Ramesh M."/>
            <person name="Das S."/>
            <person name="Dasgupta S."/>
            <person name="Kirsebom L.A."/>
        </authorList>
    </citation>
    <scope>NUCLEOTIDE SEQUENCE [LARGE SCALE GENOMIC DNA]</scope>
    <source>
        <strain evidence="2 4">DSM 44677</strain>
    </source>
</reference>
<dbReference type="SUPFAM" id="SSF140990">
    <property type="entry name" value="FtsH protease domain-like"/>
    <property type="match status" value="1"/>
</dbReference>
<evidence type="ECO:0000313" key="2">
    <source>
        <dbReference type="EMBL" id="UNC02685.1"/>
    </source>
</evidence>
<evidence type="ECO:0000313" key="4">
    <source>
        <dbReference type="Proteomes" id="UP001162885"/>
    </source>
</evidence>
<dbReference type="Proteomes" id="UP000466683">
    <property type="component" value="Chromosome"/>
</dbReference>
<name>A0AAX3A645_9MYCO</name>
<dbReference type="Proteomes" id="UP001162885">
    <property type="component" value="Chromosome"/>
</dbReference>
<evidence type="ECO:0000313" key="1">
    <source>
        <dbReference type="EMBL" id="BBX92727.1"/>
    </source>
</evidence>
<dbReference type="InterPro" id="IPR037219">
    <property type="entry name" value="Peptidase_M41-like"/>
</dbReference>
<dbReference type="EMBL" id="AP022579">
    <property type="protein sequence ID" value="BBX92727.1"/>
    <property type="molecule type" value="Genomic_DNA"/>
</dbReference>